<dbReference type="RefSeq" id="WP_309205672.1">
    <property type="nucleotide sequence ID" value="NZ_CP133586.1"/>
</dbReference>
<dbReference type="Proteomes" id="UP001235341">
    <property type="component" value="Chromosome"/>
</dbReference>
<dbReference type="Gene3D" id="1.10.287.70">
    <property type="match status" value="1"/>
</dbReference>
<evidence type="ECO:0000313" key="4">
    <source>
        <dbReference type="Proteomes" id="UP001235341"/>
    </source>
</evidence>
<organism evidence="3 4">
    <name type="scientific">Serratia fonticola</name>
    <dbReference type="NCBI Taxonomy" id="47917"/>
    <lineage>
        <taxon>Bacteria</taxon>
        <taxon>Pseudomonadati</taxon>
        <taxon>Pseudomonadota</taxon>
        <taxon>Gammaproteobacteria</taxon>
        <taxon>Enterobacterales</taxon>
        <taxon>Yersiniaceae</taxon>
        <taxon>Serratia</taxon>
    </lineage>
</organism>
<keyword evidence="1" id="KW-0812">Transmembrane</keyword>
<feature type="domain" description="Potassium channel" evidence="2">
    <location>
        <begin position="215"/>
        <end position="293"/>
    </location>
</feature>
<dbReference type="SUPFAM" id="SSF141571">
    <property type="entry name" value="Pentapeptide repeat-like"/>
    <property type="match status" value="1"/>
</dbReference>
<keyword evidence="1" id="KW-0472">Membrane</keyword>
<sequence>MKKILLILSAVQEKLIRVWNWKQRDHVSLPKINEHISKKLIINKIDANEIELSQIYFPDEIANEKELRVKNITFKKCIFSQSKINGYTFIGCSFINCSFNGSEISSCEFHKCSFSECSFYKTKFITTYIDPVSFKFSWMWHWHWANVNAWFFQSLYKNSKDMHQEKFAMQADKKFQFYRRYEFLRGQKRQLRRFFISLLYDYILGYGYGIKNALIVTLMMISCFAYIIDGHLKMHENSFFKALYFSVVSFTTVGYGDVGPEFETFPMAITMIFLLISMIWFAVVTAIIVKRIVR</sequence>
<dbReference type="PANTHER" id="PTHR42999">
    <property type="entry name" value="ANTIBIOTIC RESISTANCE PROTEIN MCBG"/>
    <property type="match status" value="1"/>
</dbReference>
<evidence type="ECO:0000256" key="1">
    <source>
        <dbReference type="SAM" id="Phobius"/>
    </source>
</evidence>
<feature type="transmembrane region" description="Helical" evidence="1">
    <location>
        <begin position="239"/>
        <end position="256"/>
    </location>
</feature>
<name>A0ABY9PQ77_SERFO</name>
<protein>
    <submittedName>
        <fullName evidence="3">Ion channel</fullName>
    </submittedName>
</protein>
<keyword evidence="4" id="KW-1185">Reference proteome</keyword>
<dbReference type="SUPFAM" id="SSF81324">
    <property type="entry name" value="Voltage-gated potassium channels"/>
    <property type="match status" value="1"/>
</dbReference>
<dbReference type="EMBL" id="CP133586">
    <property type="protein sequence ID" value="WMT14923.1"/>
    <property type="molecule type" value="Genomic_DNA"/>
</dbReference>
<dbReference type="Gene3D" id="2.160.20.80">
    <property type="entry name" value="E3 ubiquitin-protein ligase SopA"/>
    <property type="match status" value="1"/>
</dbReference>
<accession>A0ABY9PQ77</accession>
<dbReference type="InterPro" id="IPR013099">
    <property type="entry name" value="K_chnl_dom"/>
</dbReference>
<evidence type="ECO:0000313" key="3">
    <source>
        <dbReference type="EMBL" id="WMT14923.1"/>
    </source>
</evidence>
<dbReference type="Pfam" id="PF07885">
    <property type="entry name" value="Ion_trans_2"/>
    <property type="match status" value="1"/>
</dbReference>
<gene>
    <name evidence="3" type="ORF">RFB13_00775</name>
</gene>
<dbReference type="PANTHER" id="PTHR42999:SF1">
    <property type="entry name" value="PENTAPEPTIDE REPEAT-CONTAINING PROTEIN"/>
    <property type="match status" value="1"/>
</dbReference>
<evidence type="ECO:0000259" key="2">
    <source>
        <dbReference type="Pfam" id="PF07885"/>
    </source>
</evidence>
<keyword evidence="1" id="KW-1133">Transmembrane helix</keyword>
<proteinExistence type="predicted"/>
<feature type="transmembrane region" description="Helical" evidence="1">
    <location>
        <begin position="268"/>
        <end position="289"/>
    </location>
</feature>
<dbReference type="InterPro" id="IPR052949">
    <property type="entry name" value="PA_immunity-related"/>
</dbReference>
<reference evidence="3 4" key="1">
    <citation type="submission" date="2023-08" db="EMBL/GenBank/DDBJ databases">
        <title>Complete Genome and Methylome dissection of Serratia fonticola NEB369.</title>
        <authorList>
            <person name="Fomenkov A."/>
            <person name="Roberts R.D."/>
        </authorList>
    </citation>
    <scope>NUCLEOTIDE SEQUENCE [LARGE SCALE GENOMIC DNA]</scope>
    <source>
        <strain evidence="3 4">NEB369</strain>
    </source>
</reference>